<proteinExistence type="predicted"/>
<evidence type="ECO:0000313" key="4">
    <source>
        <dbReference type="Proteomes" id="UP000256650"/>
    </source>
</evidence>
<dbReference type="Proteomes" id="UP000256650">
    <property type="component" value="Unassembled WGS sequence"/>
</dbReference>
<comment type="caution">
    <text evidence="3">The sequence shown here is derived from an EMBL/GenBank/DDBJ whole genome shotgun (WGS) entry which is preliminary data.</text>
</comment>
<keyword evidence="1" id="KW-0175">Coiled coil</keyword>
<accession>A0A3D8IB32</accession>
<dbReference type="EMBL" id="NXLS01000007">
    <property type="protein sequence ID" value="RDU62369.1"/>
    <property type="molecule type" value="Genomic_DNA"/>
</dbReference>
<organism evidence="3 4">
    <name type="scientific">Helicobacter ganmani</name>
    <dbReference type="NCBI Taxonomy" id="60246"/>
    <lineage>
        <taxon>Bacteria</taxon>
        <taxon>Pseudomonadati</taxon>
        <taxon>Campylobacterota</taxon>
        <taxon>Epsilonproteobacteria</taxon>
        <taxon>Campylobacterales</taxon>
        <taxon>Helicobacteraceae</taxon>
        <taxon>Helicobacter</taxon>
    </lineage>
</organism>
<dbReference type="AlphaFoldDB" id="A0A3D8IB32"/>
<dbReference type="GeneID" id="82536072"/>
<keyword evidence="2" id="KW-0812">Transmembrane</keyword>
<dbReference type="OrthoDB" id="5320664at2"/>
<keyword evidence="2" id="KW-0472">Membrane</keyword>
<dbReference type="RefSeq" id="WP_115551935.1">
    <property type="nucleotide sequence ID" value="NZ_CAOOIB010000007.1"/>
</dbReference>
<name>A0A3D8IB32_9HELI</name>
<evidence type="ECO:0000256" key="1">
    <source>
        <dbReference type="SAM" id="Coils"/>
    </source>
</evidence>
<keyword evidence="2" id="KW-1133">Transmembrane helix</keyword>
<feature type="coiled-coil region" evidence="1">
    <location>
        <begin position="240"/>
        <end position="291"/>
    </location>
</feature>
<evidence type="ECO:0000313" key="3">
    <source>
        <dbReference type="EMBL" id="RDU62369.1"/>
    </source>
</evidence>
<evidence type="ECO:0000256" key="2">
    <source>
        <dbReference type="SAM" id="Phobius"/>
    </source>
</evidence>
<protein>
    <submittedName>
        <fullName evidence="3">Uncharacterized protein</fullName>
    </submittedName>
</protein>
<reference evidence="3 4" key="1">
    <citation type="submission" date="2018-04" db="EMBL/GenBank/DDBJ databases">
        <title>Novel Campyloabacter and Helicobacter Species and Strains.</title>
        <authorList>
            <person name="Mannion A.J."/>
            <person name="Shen Z."/>
            <person name="Fox J.G."/>
        </authorList>
    </citation>
    <scope>NUCLEOTIDE SEQUENCE [LARGE SCALE GENOMIC DNA]</scope>
    <source>
        <strain evidence="3 4">MIT 99-5101</strain>
    </source>
</reference>
<sequence>MESFDNKEIVFYSLSLDEKEIKDLQESPEILEDLLEDKVCSLLNLPRTCEYFSRFFTQDAHTYHCLLLNKDSLKKYVSDAQTYLSHPCFLCEQFLQETLESQAFLVLDVCAKWTLIYYHKGKITFLQSINNLQIAQDKIKLLNPNPQNFALFFWLIGEMNPAQSEELKSLQSLFNTQILQCKLEEVLLLDSYNFNPLEKTLPLSQRKVGKALKFALLGASVGIGIWLVLLILDLLKSREIENLQRQIQEKNIQIHNQIQSYTQSQKQVLLLKEKLESLQTLEAQNAHFLQNAIPNALVPFFHTLNPILQQYNVKIAYFGLEKDSLHLLFRGKNTLQALEKLEKSPWGNVQRLEKYQEFYWIQIAFRIPQ</sequence>
<gene>
    <name evidence="3" type="ORF">CQA43_07205</name>
</gene>
<feature type="transmembrane region" description="Helical" evidence="2">
    <location>
        <begin position="214"/>
        <end position="235"/>
    </location>
</feature>
<keyword evidence="4" id="KW-1185">Reference proteome</keyword>